<keyword evidence="1" id="KW-1133">Transmembrane helix</keyword>
<evidence type="ECO:0000256" key="1">
    <source>
        <dbReference type="SAM" id="Phobius"/>
    </source>
</evidence>
<dbReference type="EMBL" id="JANPWB010000002">
    <property type="protein sequence ID" value="KAJ1211649.1"/>
    <property type="molecule type" value="Genomic_DNA"/>
</dbReference>
<accession>A0AAV7WEY7</accession>
<protein>
    <submittedName>
        <fullName evidence="2">Uncharacterized protein</fullName>
    </submittedName>
</protein>
<gene>
    <name evidence="2" type="ORF">NDU88_007006</name>
</gene>
<organism evidence="2 3">
    <name type="scientific">Pleurodeles waltl</name>
    <name type="common">Iberian ribbed newt</name>
    <dbReference type="NCBI Taxonomy" id="8319"/>
    <lineage>
        <taxon>Eukaryota</taxon>
        <taxon>Metazoa</taxon>
        <taxon>Chordata</taxon>
        <taxon>Craniata</taxon>
        <taxon>Vertebrata</taxon>
        <taxon>Euteleostomi</taxon>
        <taxon>Amphibia</taxon>
        <taxon>Batrachia</taxon>
        <taxon>Caudata</taxon>
        <taxon>Salamandroidea</taxon>
        <taxon>Salamandridae</taxon>
        <taxon>Pleurodelinae</taxon>
        <taxon>Pleurodeles</taxon>
    </lineage>
</organism>
<dbReference type="AlphaFoldDB" id="A0AAV7WEY7"/>
<feature type="transmembrane region" description="Helical" evidence="1">
    <location>
        <begin position="280"/>
        <end position="300"/>
    </location>
</feature>
<keyword evidence="3" id="KW-1185">Reference proteome</keyword>
<sequence length="301" mass="33012">MGRAGGGAWAERGAGRLSILRPRDGAGTQVAGRSARCPAVLPPGAGCPGPPHERRFCSGRRSPAGSVTLAMAPGAAAQLGLLLGFAGLRGFGLDQNITTSVGESVLFPKIPFKEISEWVFLGAQRTNAVGKDLMFYHPGPHVFKAYEGRIQPYNGTFLLLNVSRQDEGWYRQTRDLQHLSYHYIRVLDPVCNISIVATQSENGVFLHSYITGKAVSVVWYHNENNVPASQLMPGNLSLQIPRREAVGYIECRVMCGDRGWQHTAYNFTSDGRQPQSRERLVLLSPVIFVVLLVLFLLLIVR</sequence>
<dbReference type="Proteomes" id="UP001066276">
    <property type="component" value="Chromosome 1_2"/>
</dbReference>
<name>A0AAV7WEY7_PLEWA</name>
<keyword evidence="1" id="KW-0812">Transmembrane</keyword>
<comment type="caution">
    <text evidence="2">The sequence shown here is derived from an EMBL/GenBank/DDBJ whole genome shotgun (WGS) entry which is preliminary data.</text>
</comment>
<evidence type="ECO:0000313" key="2">
    <source>
        <dbReference type="EMBL" id="KAJ1211649.1"/>
    </source>
</evidence>
<keyword evidence="1" id="KW-0472">Membrane</keyword>
<evidence type="ECO:0000313" key="3">
    <source>
        <dbReference type="Proteomes" id="UP001066276"/>
    </source>
</evidence>
<proteinExistence type="predicted"/>
<reference evidence="2" key="1">
    <citation type="journal article" date="2022" name="bioRxiv">
        <title>Sequencing and chromosome-scale assembly of the giantPleurodeles waltlgenome.</title>
        <authorList>
            <person name="Brown T."/>
            <person name="Elewa A."/>
            <person name="Iarovenko S."/>
            <person name="Subramanian E."/>
            <person name="Araus A.J."/>
            <person name="Petzold A."/>
            <person name="Susuki M."/>
            <person name="Suzuki K.-i.T."/>
            <person name="Hayashi T."/>
            <person name="Toyoda A."/>
            <person name="Oliveira C."/>
            <person name="Osipova E."/>
            <person name="Leigh N.D."/>
            <person name="Simon A."/>
            <person name="Yun M.H."/>
        </authorList>
    </citation>
    <scope>NUCLEOTIDE SEQUENCE</scope>
    <source>
        <strain evidence="2">20211129_DDA</strain>
        <tissue evidence="2">Liver</tissue>
    </source>
</reference>